<dbReference type="VEuPathDB" id="VectorBase:AALB004723"/>
<name>A0A182FDY2_ANOAL</name>
<accession>A0A182FDY2</accession>
<organism evidence="1 2">
    <name type="scientific">Anopheles albimanus</name>
    <name type="common">New world malaria mosquito</name>
    <dbReference type="NCBI Taxonomy" id="7167"/>
    <lineage>
        <taxon>Eukaryota</taxon>
        <taxon>Metazoa</taxon>
        <taxon>Ecdysozoa</taxon>
        <taxon>Arthropoda</taxon>
        <taxon>Hexapoda</taxon>
        <taxon>Insecta</taxon>
        <taxon>Pterygota</taxon>
        <taxon>Neoptera</taxon>
        <taxon>Endopterygota</taxon>
        <taxon>Diptera</taxon>
        <taxon>Nematocera</taxon>
        <taxon>Culicoidea</taxon>
        <taxon>Culicidae</taxon>
        <taxon>Anophelinae</taxon>
        <taxon>Anopheles</taxon>
    </lineage>
</organism>
<reference evidence="1 2" key="1">
    <citation type="journal article" date="2017" name="G3 (Bethesda)">
        <title>The Physical Genome Mapping of Anopheles albimanus Corrected Scaffold Misassemblies and Identified Interarm Rearrangements in Genus Anopheles.</title>
        <authorList>
            <person name="Artemov G.N."/>
            <person name="Peery A.N."/>
            <person name="Jiang X."/>
            <person name="Tu Z."/>
            <person name="Stegniy V.N."/>
            <person name="Sharakhova M.V."/>
            <person name="Sharakhov I.V."/>
        </authorList>
    </citation>
    <scope>NUCLEOTIDE SEQUENCE [LARGE SCALE GENOMIC DNA]</scope>
    <source>
        <strain evidence="1 2">ALBI9_A</strain>
    </source>
</reference>
<proteinExistence type="predicted"/>
<dbReference type="Proteomes" id="UP000069272">
    <property type="component" value="Chromosome 3L"/>
</dbReference>
<dbReference type="AlphaFoldDB" id="A0A182FDY2"/>
<evidence type="ECO:0000313" key="1">
    <source>
        <dbReference type="EnsemblMetazoa" id="AALB004723-PA"/>
    </source>
</evidence>
<sequence>MTYKLHVASSCNVQEYQSMTTWPPGTLGDPLAPEPPFRGAQRRREAIRNSYFRCPFCLQHIRCTAAQHFALPNRSDTFILGANMIMLWWCDVRAT</sequence>
<evidence type="ECO:0000313" key="2">
    <source>
        <dbReference type="Proteomes" id="UP000069272"/>
    </source>
</evidence>
<protein>
    <submittedName>
        <fullName evidence="1">Uncharacterized protein</fullName>
    </submittedName>
</protein>
<reference evidence="1" key="2">
    <citation type="submission" date="2022-08" db="UniProtKB">
        <authorList>
            <consortium name="EnsemblMetazoa"/>
        </authorList>
    </citation>
    <scope>IDENTIFICATION</scope>
    <source>
        <strain evidence="1">STECLA/ALBI9_A</strain>
    </source>
</reference>
<keyword evidence="2" id="KW-1185">Reference proteome</keyword>
<dbReference type="EnsemblMetazoa" id="AALB004723-RA">
    <property type="protein sequence ID" value="AALB004723-PA"/>
    <property type="gene ID" value="AALB004723"/>
</dbReference>